<proteinExistence type="predicted"/>
<comment type="caution">
    <text evidence="2">The sequence shown here is derived from an EMBL/GenBank/DDBJ whole genome shotgun (WGS) entry which is preliminary data.</text>
</comment>
<name>A0A3A8P9A8_9BACT</name>
<organism evidence="2 3">
    <name type="scientific">Corallococcus sicarius</name>
    <dbReference type="NCBI Taxonomy" id="2316726"/>
    <lineage>
        <taxon>Bacteria</taxon>
        <taxon>Pseudomonadati</taxon>
        <taxon>Myxococcota</taxon>
        <taxon>Myxococcia</taxon>
        <taxon>Myxococcales</taxon>
        <taxon>Cystobacterineae</taxon>
        <taxon>Myxococcaceae</taxon>
        <taxon>Corallococcus</taxon>
    </lineage>
</organism>
<feature type="signal peptide" evidence="1">
    <location>
        <begin position="1"/>
        <end position="31"/>
    </location>
</feature>
<dbReference type="EMBL" id="RAWG01000001">
    <property type="protein sequence ID" value="RKH48384.1"/>
    <property type="molecule type" value="Genomic_DNA"/>
</dbReference>
<dbReference type="Proteomes" id="UP000273405">
    <property type="component" value="Unassembled WGS sequence"/>
</dbReference>
<evidence type="ECO:0000313" key="2">
    <source>
        <dbReference type="EMBL" id="RKH48384.1"/>
    </source>
</evidence>
<feature type="chain" id="PRO_5017241016" evidence="1">
    <location>
        <begin position="32"/>
        <end position="724"/>
    </location>
</feature>
<sequence>MSMRRLPFRLPRSARWALTSTVMLAAPQALAASSCPQPELTECSNVEYRASACGQEYDGYCQGLMETEWKVRYESAPTRTAIIPKSLGGGVATVAVQDRPVVTSTFEGSDETVVGQIQRGQVLARKGYKNLTEVEKAYAEQRKGWDDNETLARSCQEYVHEKHYDYSRFEQEAGQFGDDYRALFTAAYGSEGIAERTLFSKDGEKLPPLWDGDTRVEKNAYFRFEPGEYPKGTQAYTFSTEAALKANNPEGRKWVAPTDGWHLSMSEALSETPDDVLNDSQQRQEKFTALLGRRDAVYLQWQRASEALKARDFDTAELDAQTAERLYALDKAIEVSLVRADKEGCLTTEKTTACDWSPRRYKAMVDAVMVPRREADLGVCLTLTGNDFGAESFVRNADRLKIEGLDQGDYTRSPQMLQHYLRTFATWLAQQPEPVQPATMTKRHAQDVSAGGYAGSNDFGGGYSLRAGWEVTTPGTAFTGNWCDTNASVSSELTLYANVFSPVRTELAHLEGRAFTEPSAVRVQVGARLLGYSIFTYDHSQPTRFTFVQSTPFVDQDAVSASTTFMVWFIPVTVKGGLSAEVGIRTTLGGAVTRDCTQNLIALDLIGNVGPYAIANGFADVGIGVPGLRVGVRGELVILDFNLPLEGNVGIALSNASHPTNPNTLFLSLGLNLDMTMKSLGGKLSLFGELLFLKAEFPIVSWTGVGTSQRLFSDQYYLPLAQLY</sequence>
<protein>
    <submittedName>
        <fullName evidence="2">Uncharacterized protein</fullName>
    </submittedName>
</protein>
<dbReference type="PROSITE" id="PS51257">
    <property type="entry name" value="PROKAR_LIPOPROTEIN"/>
    <property type="match status" value="1"/>
</dbReference>
<dbReference type="AlphaFoldDB" id="A0A3A8P9A8"/>
<evidence type="ECO:0000256" key="1">
    <source>
        <dbReference type="SAM" id="SignalP"/>
    </source>
</evidence>
<evidence type="ECO:0000313" key="3">
    <source>
        <dbReference type="Proteomes" id="UP000273405"/>
    </source>
</evidence>
<keyword evidence="1" id="KW-0732">Signal</keyword>
<reference evidence="3" key="1">
    <citation type="submission" date="2018-09" db="EMBL/GenBank/DDBJ databases">
        <authorList>
            <person name="Livingstone P.G."/>
            <person name="Whitworth D.E."/>
        </authorList>
    </citation>
    <scope>NUCLEOTIDE SEQUENCE [LARGE SCALE GENOMIC DNA]</scope>
    <source>
        <strain evidence="3">CA040B</strain>
    </source>
</reference>
<dbReference type="OrthoDB" id="5488325at2"/>
<gene>
    <name evidence="2" type="ORF">D7X12_00140</name>
</gene>
<keyword evidence="3" id="KW-1185">Reference proteome</keyword>
<accession>A0A3A8P9A8</accession>